<dbReference type="SUPFAM" id="SSF51197">
    <property type="entry name" value="Clavaminate synthase-like"/>
    <property type="match status" value="1"/>
</dbReference>
<organism evidence="3">
    <name type="scientific">Odontella aurita</name>
    <dbReference type="NCBI Taxonomy" id="265563"/>
    <lineage>
        <taxon>Eukaryota</taxon>
        <taxon>Sar</taxon>
        <taxon>Stramenopiles</taxon>
        <taxon>Ochrophyta</taxon>
        <taxon>Bacillariophyta</taxon>
        <taxon>Mediophyceae</taxon>
        <taxon>Biddulphiophycidae</taxon>
        <taxon>Eupodiscales</taxon>
        <taxon>Odontellaceae</taxon>
        <taxon>Odontella</taxon>
    </lineage>
</organism>
<dbReference type="EMBL" id="HBKQ01001905">
    <property type="protein sequence ID" value="CAE2202473.1"/>
    <property type="molecule type" value="Transcribed_RNA"/>
</dbReference>
<gene>
    <name evidence="3" type="ORF">OAUR00152_LOCUS1284</name>
</gene>
<dbReference type="InterPro" id="IPR003347">
    <property type="entry name" value="JmjC_dom"/>
</dbReference>
<accession>A0A7S4M5D7</accession>
<dbReference type="InterPro" id="IPR041667">
    <property type="entry name" value="Cupin_8"/>
</dbReference>
<evidence type="ECO:0000256" key="1">
    <source>
        <dbReference type="SAM" id="SignalP"/>
    </source>
</evidence>
<dbReference type="PANTHER" id="PTHR12461:SF105">
    <property type="entry name" value="HYPOXIA-INDUCIBLE FACTOR 1-ALPHA INHIBITOR"/>
    <property type="match status" value="1"/>
</dbReference>
<sequence length="332" mass="36817">MCIRILRFRSFLELWLNLSQFIISLPRSMSDVGVCSVHDCSTDGPSWPSSLKRSVSTERTPLLLRCACADAKVEHETASSDVTNDIADTVLARFAATLTQSSQTGGPGCLPVRAFFSESGYFHLDGKWEMNDGSAHPDGVLTACASADMPLREFLGDMSGWKSRYMVESIRDNDSGPEDAIRSILDHYTLGDEWRSALSSWGEEKLPVMHQLFISLGETRTQLHRDHFDNLFLCLSGTRHWRISNPGNSSRVQLEEGSISSGLKLPRLRNVFGPTGRDCITSAYYNVPFVEVTVSAGDALFVPSGWWHDVTANVCGNPSSVAVNWYFDPPRK</sequence>
<protein>
    <recommendedName>
        <fullName evidence="2">JmjC domain-containing protein</fullName>
    </recommendedName>
</protein>
<dbReference type="AlphaFoldDB" id="A0A7S4M5D7"/>
<feature type="domain" description="JmjC" evidence="2">
    <location>
        <begin position="179"/>
        <end position="332"/>
    </location>
</feature>
<dbReference type="Gene3D" id="2.60.120.650">
    <property type="entry name" value="Cupin"/>
    <property type="match status" value="1"/>
</dbReference>
<dbReference type="PROSITE" id="PS51184">
    <property type="entry name" value="JMJC"/>
    <property type="match status" value="1"/>
</dbReference>
<reference evidence="3" key="1">
    <citation type="submission" date="2021-01" db="EMBL/GenBank/DDBJ databases">
        <authorList>
            <person name="Corre E."/>
            <person name="Pelletier E."/>
            <person name="Niang G."/>
            <person name="Scheremetjew M."/>
            <person name="Finn R."/>
            <person name="Kale V."/>
            <person name="Holt S."/>
            <person name="Cochrane G."/>
            <person name="Meng A."/>
            <person name="Brown T."/>
            <person name="Cohen L."/>
        </authorList>
    </citation>
    <scope>NUCLEOTIDE SEQUENCE</scope>
    <source>
        <strain evidence="3">Isolate 1302-5</strain>
    </source>
</reference>
<feature type="signal peptide" evidence="1">
    <location>
        <begin position="1"/>
        <end position="24"/>
    </location>
</feature>
<name>A0A7S4M5D7_9STRA</name>
<dbReference type="PANTHER" id="PTHR12461">
    <property type="entry name" value="HYPOXIA-INDUCIBLE FACTOR 1 ALPHA INHIBITOR-RELATED"/>
    <property type="match status" value="1"/>
</dbReference>
<proteinExistence type="predicted"/>
<evidence type="ECO:0000313" key="3">
    <source>
        <dbReference type="EMBL" id="CAE2202473.1"/>
    </source>
</evidence>
<dbReference type="Pfam" id="PF13621">
    <property type="entry name" value="Cupin_8"/>
    <property type="match status" value="1"/>
</dbReference>
<feature type="chain" id="PRO_5031495296" description="JmjC domain-containing protein" evidence="1">
    <location>
        <begin position="25"/>
        <end position="332"/>
    </location>
</feature>
<evidence type="ECO:0000259" key="2">
    <source>
        <dbReference type="PROSITE" id="PS51184"/>
    </source>
</evidence>
<keyword evidence="1" id="KW-0732">Signal</keyword>